<dbReference type="Proteomes" id="UP000824120">
    <property type="component" value="Chromosome 6"/>
</dbReference>
<dbReference type="AlphaFoldDB" id="A0A9J5YI29"/>
<evidence type="ECO:0000313" key="3">
    <source>
        <dbReference type="Proteomes" id="UP000824120"/>
    </source>
</evidence>
<evidence type="ECO:0008006" key="4">
    <source>
        <dbReference type="Google" id="ProtNLM"/>
    </source>
</evidence>
<dbReference type="EMBL" id="JACXVP010000006">
    <property type="protein sequence ID" value="KAG5599970.1"/>
    <property type="molecule type" value="Genomic_DNA"/>
</dbReference>
<protein>
    <recommendedName>
        <fullName evidence="4">Polyprotein protein</fullName>
    </recommendedName>
</protein>
<proteinExistence type="predicted"/>
<keyword evidence="3" id="KW-1185">Reference proteome</keyword>
<sequence>MTLKAKVADLRKDVDYRKSTDLTLLLEVVDDLDSPETLEIPPATTVDVHGDEAAVNEPDAKTDESVIHSSLTETYMAAPNGSSTVVPSEVTPGTMPKSRLMH</sequence>
<reference evidence="2 3" key="1">
    <citation type="submission" date="2020-09" db="EMBL/GenBank/DDBJ databases">
        <title>De no assembly of potato wild relative species, Solanum commersonii.</title>
        <authorList>
            <person name="Cho K."/>
        </authorList>
    </citation>
    <scope>NUCLEOTIDE SEQUENCE [LARGE SCALE GENOMIC DNA]</scope>
    <source>
        <strain evidence="2">LZ3.2</strain>
        <tissue evidence="2">Leaf</tissue>
    </source>
</reference>
<evidence type="ECO:0000256" key="1">
    <source>
        <dbReference type="SAM" id="MobiDB-lite"/>
    </source>
</evidence>
<comment type="caution">
    <text evidence="2">The sequence shown here is derived from an EMBL/GenBank/DDBJ whole genome shotgun (WGS) entry which is preliminary data.</text>
</comment>
<accession>A0A9J5YI29</accession>
<name>A0A9J5YI29_SOLCO</name>
<organism evidence="2 3">
    <name type="scientific">Solanum commersonii</name>
    <name type="common">Commerson's wild potato</name>
    <name type="synonym">Commerson's nightshade</name>
    <dbReference type="NCBI Taxonomy" id="4109"/>
    <lineage>
        <taxon>Eukaryota</taxon>
        <taxon>Viridiplantae</taxon>
        <taxon>Streptophyta</taxon>
        <taxon>Embryophyta</taxon>
        <taxon>Tracheophyta</taxon>
        <taxon>Spermatophyta</taxon>
        <taxon>Magnoliopsida</taxon>
        <taxon>eudicotyledons</taxon>
        <taxon>Gunneridae</taxon>
        <taxon>Pentapetalae</taxon>
        <taxon>asterids</taxon>
        <taxon>lamiids</taxon>
        <taxon>Solanales</taxon>
        <taxon>Solanaceae</taxon>
        <taxon>Solanoideae</taxon>
        <taxon>Solaneae</taxon>
        <taxon>Solanum</taxon>
    </lineage>
</organism>
<feature type="region of interest" description="Disordered" evidence="1">
    <location>
        <begin position="78"/>
        <end position="102"/>
    </location>
</feature>
<gene>
    <name evidence="2" type="ORF">H5410_031340</name>
</gene>
<evidence type="ECO:0000313" key="2">
    <source>
        <dbReference type="EMBL" id="KAG5599970.1"/>
    </source>
</evidence>